<dbReference type="InterPro" id="IPR036063">
    <property type="entry name" value="Smr_dom_sf"/>
</dbReference>
<dbReference type="PROSITE" id="PS50828">
    <property type="entry name" value="SMR"/>
    <property type="match status" value="1"/>
</dbReference>
<accession>B3RXP8</accession>
<protein>
    <recommendedName>
        <fullName evidence="6">Smr domain-containing protein</fullName>
    </recommendedName>
</protein>
<dbReference type="CTD" id="6753996"/>
<evidence type="ECO:0008006" key="6">
    <source>
        <dbReference type="Google" id="ProtNLM"/>
    </source>
</evidence>
<dbReference type="InterPro" id="IPR003892">
    <property type="entry name" value="CUE"/>
</dbReference>
<dbReference type="Gene3D" id="3.40.50.300">
    <property type="entry name" value="P-loop containing nucleotide triphosphate hydrolases"/>
    <property type="match status" value="1"/>
</dbReference>
<evidence type="ECO:0000313" key="4">
    <source>
        <dbReference type="EMBL" id="EDV24893.1"/>
    </source>
</evidence>
<dbReference type="Gene3D" id="1.10.8.10">
    <property type="entry name" value="DNA helicase RuvA subunit, C-terminal domain"/>
    <property type="match status" value="1"/>
</dbReference>
<dbReference type="HOGENOM" id="CLU_353148_0_0_1"/>
<evidence type="ECO:0000259" key="3">
    <source>
        <dbReference type="PROSITE" id="PS51140"/>
    </source>
</evidence>
<dbReference type="Gene3D" id="3.30.1370.110">
    <property type="match status" value="1"/>
</dbReference>
<dbReference type="InterPro" id="IPR027417">
    <property type="entry name" value="P-loop_NTPase"/>
</dbReference>
<dbReference type="PANTHER" id="PTHR13308:SF40">
    <property type="entry name" value="NEDD4-BINDING PROTEIN 2-LIKE 1"/>
    <property type="match status" value="1"/>
</dbReference>
<dbReference type="InterPro" id="IPR026302">
    <property type="entry name" value="NEDD4-bd_p2"/>
</dbReference>
<dbReference type="PROSITE" id="PS51140">
    <property type="entry name" value="CUE"/>
    <property type="match status" value="1"/>
</dbReference>
<keyword evidence="5" id="KW-1185">Reference proteome</keyword>
<organism evidence="4 5">
    <name type="scientific">Trichoplax adhaerens</name>
    <name type="common">Trichoplax reptans</name>
    <dbReference type="NCBI Taxonomy" id="10228"/>
    <lineage>
        <taxon>Eukaryota</taxon>
        <taxon>Metazoa</taxon>
        <taxon>Placozoa</taxon>
        <taxon>Uniplacotomia</taxon>
        <taxon>Trichoplacea</taxon>
        <taxon>Trichoplacidae</taxon>
        <taxon>Trichoplax</taxon>
    </lineage>
</organism>
<dbReference type="STRING" id="10228.B3RXP8"/>
<dbReference type="InterPro" id="IPR002625">
    <property type="entry name" value="Smr_dom"/>
</dbReference>
<dbReference type="GO" id="GO:0043130">
    <property type="term" value="F:ubiquitin binding"/>
    <property type="evidence" value="ECO:0007669"/>
    <property type="project" value="InterPro"/>
</dbReference>
<dbReference type="AlphaFoldDB" id="B3RXP8"/>
<dbReference type="Pfam" id="PF13671">
    <property type="entry name" value="AAA_33"/>
    <property type="match status" value="1"/>
</dbReference>
<dbReference type="RefSeq" id="XP_002112783.1">
    <property type="nucleotide sequence ID" value="XM_002112747.1"/>
</dbReference>
<dbReference type="InterPro" id="IPR009060">
    <property type="entry name" value="UBA-like_sf"/>
</dbReference>
<dbReference type="EMBL" id="DS985245">
    <property type="protein sequence ID" value="EDV24893.1"/>
    <property type="molecule type" value="Genomic_DNA"/>
</dbReference>
<evidence type="ECO:0000259" key="2">
    <source>
        <dbReference type="PROSITE" id="PS50828"/>
    </source>
</evidence>
<dbReference type="InParanoid" id="B3RXP8"/>
<dbReference type="GeneID" id="6753996"/>
<dbReference type="KEGG" id="tad:TRIADDRAFT_56283"/>
<gene>
    <name evidence="4" type="ORF">TRIADDRAFT_56283</name>
</gene>
<feature type="region of interest" description="Disordered" evidence="1">
    <location>
        <begin position="574"/>
        <end position="596"/>
    </location>
</feature>
<dbReference type="Proteomes" id="UP000009022">
    <property type="component" value="Unassembled WGS sequence"/>
</dbReference>
<dbReference type="CDD" id="cd14279">
    <property type="entry name" value="CUE"/>
    <property type="match status" value="1"/>
</dbReference>
<evidence type="ECO:0000313" key="5">
    <source>
        <dbReference type="Proteomes" id="UP000009022"/>
    </source>
</evidence>
<evidence type="ECO:0000256" key="1">
    <source>
        <dbReference type="SAM" id="MobiDB-lite"/>
    </source>
</evidence>
<dbReference type="PANTHER" id="PTHR13308">
    <property type="entry name" value="NEDD4-BINDING PROTEIN 2-LIKE 1"/>
    <property type="match status" value="1"/>
</dbReference>
<dbReference type="SUPFAM" id="SSF160443">
    <property type="entry name" value="SMR domain-like"/>
    <property type="match status" value="1"/>
</dbReference>
<reference evidence="4 5" key="1">
    <citation type="journal article" date="2008" name="Nature">
        <title>The Trichoplax genome and the nature of placozoans.</title>
        <authorList>
            <person name="Srivastava M."/>
            <person name="Begovic E."/>
            <person name="Chapman J."/>
            <person name="Putnam N.H."/>
            <person name="Hellsten U."/>
            <person name="Kawashima T."/>
            <person name="Kuo A."/>
            <person name="Mitros T."/>
            <person name="Salamov A."/>
            <person name="Carpenter M.L."/>
            <person name="Signorovitch A.Y."/>
            <person name="Moreno M.A."/>
            <person name="Kamm K."/>
            <person name="Grimwood J."/>
            <person name="Schmutz J."/>
            <person name="Shapiro H."/>
            <person name="Grigoriev I.V."/>
            <person name="Buss L.W."/>
            <person name="Schierwater B."/>
            <person name="Dellaporta S.L."/>
            <person name="Rokhsar D.S."/>
        </authorList>
    </citation>
    <scope>NUCLEOTIDE SEQUENCE [LARGE SCALE GENOMIC DNA]</scope>
    <source>
        <strain evidence="4 5">Grell-BS-1999</strain>
    </source>
</reference>
<dbReference type="Pfam" id="PF02845">
    <property type="entry name" value="CUE"/>
    <property type="match status" value="1"/>
</dbReference>
<dbReference type="SUPFAM" id="SSF46934">
    <property type="entry name" value="UBA-like"/>
    <property type="match status" value="1"/>
</dbReference>
<sequence length="796" mass="90367">MDQNIQYLQEIFPNYDEAIIRDIFQDSGQSVEKAVEKLISLSSTGNQSRSLANTNPWEMATIQKGATDVLNNDQTNLTKASNKNRNASTNNLTKQPLNQGFSHNLESVWNNSKAVNQIKQSRGSERRVQDRHYAARKPKFNKQENNMDKTQIYVNQILEKNKGISKVLYIARGCPGSGKSTLINATKIEILVTLLACLIDRYAFDPTKISEAHSWNQNEAVKNANLGISPIFIDNTNTQLWEMKPYVVLAINAGYHVEFIEPCTWWKFNANQLARRCTHNVPLNKIESMLQRFERSASVKLILGENSAGLPNKTARVNDNGQNERLSSQRTLIDDQHRLAPEATKNMMNDEPNERGETSGIEVTGKCNYSIYPSIKISHTTASWLREKFEVEEVNGGEILALCNKNSNDLEVYIDESFGRELYRQWLKTLKMKHENENNAMVNNDEAIARQLQLLENDIENYYCNEVPKNWIADQRTHTSDIGDSSASLSTIITSENFKDIISEQLAFKIENEEQSNLSAPVVRRMQEKLSQWYPGINTLVLNDFLEQSGYNLEDTVTFLEEVCGFGEPNKQDASAGKVITSTRDETESTYKSPSTVSMQPKMDVKMYNRQSSEYAATAREYCNKASECYQSKQYSVAGHYQEQATHYFNLSKNARNIAAEIMLQSRMIALRQYKVLDLHGFTVSEAVKIVEEQLQVIQCDPSLSLHKKDNRYLTIIVGCGIHSVDGKARIKPAVVSYLKRKKYRYNLISNGAIKVELCRSSPCKAHIKIDCPIQHNGCSVSYVILFPKNKTLALQ</sequence>
<dbReference type="OrthoDB" id="3231855at2759"/>
<feature type="domain" description="CUE" evidence="3">
    <location>
        <begin position="1"/>
        <end position="43"/>
    </location>
</feature>
<proteinExistence type="predicted"/>
<dbReference type="PhylomeDB" id="B3RXP8"/>
<dbReference type="eggNOG" id="KOG2401">
    <property type="taxonomic scope" value="Eukaryota"/>
</dbReference>
<dbReference type="SMART" id="SM00463">
    <property type="entry name" value="SMR"/>
    <property type="match status" value="1"/>
</dbReference>
<name>B3RXP8_TRIAD</name>
<feature type="domain" description="Smr" evidence="2">
    <location>
        <begin position="677"/>
        <end position="759"/>
    </location>
</feature>